<dbReference type="PRINTS" id="PR00476">
    <property type="entry name" value="PHFRCTKINASE"/>
</dbReference>
<feature type="domain" description="Phosphofructokinase" evidence="11">
    <location>
        <begin position="10"/>
        <end position="307"/>
    </location>
</feature>
<dbReference type="GO" id="GO:0030388">
    <property type="term" value="P:fructose 1,6-bisphosphate metabolic process"/>
    <property type="evidence" value="ECO:0007669"/>
    <property type="project" value="TreeGrafter"/>
</dbReference>
<dbReference type="InterPro" id="IPR035966">
    <property type="entry name" value="PKF_sf"/>
</dbReference>
<dbReference type="PROSITE" id="PS00433">
    <property type="entry name" value="PHOSPHOFRUCTOKINASE"/>
    <property type="match status" value="1"/>
</dbReference>
<gene>
    <name evidence="12" type="primary">pfkA</name>
    <name evidence="12" type="ORF">DF3PB_2010002</name>
</gene>
<dbReference type="PANTHER" id="PTHR13697:SF52">
    <property type="entry name" value="ATP-DEPENDENT 6-PHOSPHOFRUCTOKINASE 3"/>
    <property type="match status" value="1"/>
</dbReference>
<comment type="cofactor">
    <cofactor evidence="1">
        <name>Mg(2+)</name>
        <dbReference type="ChEBI" id="CHEBI:18420"/>
    </cofactor>
</comment>
<proteinExistence type="inferred from homology"/>
<sequence length="358" mass="37475">MTRFTRKHNRIGILTSGGDCAGLNAAIRAVTFRAIEQHGLAVVGINDGTAGLLERPVKQMDLTMKVFAGNYLRMGGTLLGTVNKGDPFAYPMPDGSVKDRSAEAIEGFRTLDLDALIGIGGDGSMRILSRLATQGRIPFIGIPKTIDNDVARTDFAIGYMSAVDVAVDALDRLQPTAASHRRVMVLEVMGRDVGWIAIAAGIAGGADVVLIPEVPVSMAKVAAKLKAVSAQGRNHALVVVAEGVRLPPETDLKADCRSAGGIVADMIAEATGAETRVTVLGHVQRGGSPNAFDRILASSLGAHAADLAARGLSDRIVIWDRGKIVDVPLSSVAGQTRALKLDGTLVETARRMGICLGD</sequence>
<reference evidence="12" key="1">
    <citation type="submission" date="2018-07" db="EMBL/GenBank/DDBJ databases">
        <authorList>
            <person name="Quirk P.G."/>
            <person name="Krulwich T.A."/>
        </authorList>
    </citation>
    <scope>NUCLEOTIDE SEQUENCE</scope>
</reference>
<dbReference type="InterPro" id="IPR000023">
    <property type="entry name" value="Phosphofructokinase_dom"/>
</dbReference>
<dbReference type="InterPro" id="IPR022953">
    <property type="entry name" value="ATP_PFK"/>
</dbReference>
<dbReference type="GO" id="GO:0047334">
    <property type="term" value="F:diphosphate-fructose-6-phosphate 1-phosphotransferase activity"/>
    <property type="evidence" value="ECO:0007669"/>
    <property type="project" value="InterPro"/>
</dbReference>
<evidence type="ECO:0000256" key="7">
    <source>
        <dbReference type="ARBA" id="ARBA00022723"/>
    </source>
</evidence>
<dbReference type="EC" id="2.7.1.11" evidence="4"/>
<dbReference type="GO" id="GO:0003872">
    <property type="term" value="F:6-phosphofructokinase activity"/>
    <property type="evidence" value="ECO:0007669"/>
    <property type="project" value="UniProtKB-EC"/>
</dbReference>
<comment type="subcellular location">
    <subcellularLocation>
        <location evidence="2">Cytoplasm</location>
    </subcellularLocation>
</comment>
<evidence type="ECO:0000259" key="11">
    <source>
        <dbReference type="Pfam" id="PF00365"/>
    </source>
</evidence>
<keyword evidence="9" id="KW-0460">Magnesium</keyword>
<dbReference type="FunFam" id="3.40.50.460:FF:000002">
    <property type="entry name" value="ATP-dependent 6-phosphofructokinase"/>
    <property type="match status" value="1"/>
</dbReference>
<dbReference type="GO" id="GO:0046872">
    <property type="term" value="F:metal ion binding"/>
    <property type="evidence" value="ECO:0007669"/>
    <property type="project" value="UniProtKB-KW"/>
</dbReference>
<dbReference type="SUPFAM" id="SSF53784">
    <property type="entry name" value="Phosphofructokinase"/>
    <property type="match status" value="1"/>
</dbReference>
<evidence type="ECO:0000256" key="10">
    <source>
        <dbReference type="ARBA" id="ARBA00023152"/>
    </source>
</evidence>
<dbReference type="NCBIfam" id="NF002872">
    <property type="entry name" value="PRK03202.1"/>
    <property type="match status" value="1"/>
</dbReference>
<evidence type="ECO:0000256" key="4">
    <source>
        <dbReference type="ARBA" id="ARBA00012055"/>
    </source>
</evidence>
<dbReference type="InterPro" id="IPR012829">
    <property type="entry name" value="Phosphofructokinase_III"/>
</dbReference>
<evidence type="ECO:0000256" key="8">
    <source>
        <dbReference type="ARBA" id="ARBA00022777"/>
    </source>
</evidence>
<organism evidence="12">
    <name type="scientific">metagenome</name>
    <dbReference type="NCBI Taxonomy" id="256318"/>
    <lineage>
        <taxon>unclassified sequences</taxon>
        <taxon>metagenomes</taxon>
    </lineage>
</organism>
<keyword evidence="6 12" id="KW-0808">Transferase</keyword>
<dbReference type="EMBL" id="UIDG01000115">
    <property type="protein sequence ID" value="SUS05671.1"/>
    <property type="molecule type" value="Genomic_DNA"/>
</dbReference>
<dbReference type="GO" id="GO:0070095">
    <property type="term" value="F:fructose-6-phosphate binding"/>
    <property type="evidence" value="ECO:0007669"/>
    <property type="project" value="TreeGrafter"/>
</dbReference>
<comment type="pathway">
    <text evidence="3">Carbohydrate degradation; glycolysis; D-glyceraldehyde 3-phosphate and glycerone phosphate from D-glucose: step 3/4.</text>
</comment>
<dbReference type="GO" id="GO:0016208">
    <property type="term" value="F:AMP binding"/>
    <property type="evidence" value="ECO:0007669"/>
    <property type="project" value="TreeGrafter"/>
</dbReference>
<protein>
    <recommendedName>
        <fullName evidence="4">6-phosphofructokinase</fullName>
        <ecNumber evidence="4">2.7.1.11</ecNumber>
    </recommendedName>
</protein>
<evidence type="ECO:0000256" key="6">
    <source>
        <dbReference type="ARBA" id="ARBA00022679"/>
    </source>
</evidence>
<dbReference type="AlphaFoldDB" id="A0A380TBA3"/>
<evidence type="ECO:0000313" key="12">
    <source>
        <dbReference type="EMBL" id="SUS05671.1"/>
    </source>
</evidence>
<evidence type="ECO:0000256" key="2">
    <source>
        <dbReference type="ARBA" id="ARBA00004496"/>
    </source>
</evidence>
<evidence type="ECO:0000256" key="5">
    <source>
        <dbReference type="ARBA" id="ARBA00022490"/>
    </source>
</evidence>
<dbReference type="InterPro" id="IPR015912">
    <property type="entry name" value="Phosphofructokinase_CS"/>
</dbReference>
<evidence type="ECO:0000256" key="1">
    <source>
        <dbReference type="ARBA" id="ARBA00001946"/>
    </source>
</evidence>
<dbReference type="GO" id="GO:0061621">
    <property type="term" value="P:canonical glycolysis"/>
    <property type="evidence" value="ECO:0007669"/>
    <property type="project" value="TreeGrafter"/>
</dbReference>
<dbReference type="GO" id="GO:0005524">
    <property type="term" value="F:ATP binding"/>
    <property type="evidence" value="ECO:0007669"/>
    <property type="project" value="InterPro"/>
</dbReference>
<dbReference type="InterPro" id="IPR012003">
    <property type="entry name" value="ATP_PFK_prok-type"/>
</dbReference>
<dbReference type="PIRSF" id="PIRSF000532">
    <property type="entry name" value="ATP_PFK_prok"/>
    <property type="match status" value="1"/>
</dbReference>
<dbReference type="Gene3D" id="3.40.50.450">
    <property type="match status" value="1"/>
</dbReference>
<dbReference type="GO" id="GO:0005945">
    <property type="term" value="C:6-phosphofructokinase complex"/>
    <property type="evidence" value="ECO:0007669"/>
    <property type="project" value="TreeGrafter"/>
</dbReference>
<dbReference type="GO" id="GO:0042802">
    <property type="term" value="F:identical protein binding"/>
    <property type="evidence" value="ECO:0007669"/>
    <property type="project" value="TreeGrafter"/>
</dbReference>
<evidence type="ECO:0000256" key="9">
    <source>
        <dbReference type="ARBA" id="ARBA00022842"/>
    </source>
</evidence>
<keyword evidence="8 12" id="KW-0418">Kinase</keyword>
<keyword evidence="5" id="KW-0963">Cytoplasm</keyword>
<dbReference type="GO" id="GO:0048029">
    <property type="term" value="F:monosaccharide binding"/>
    <property type="evidence" value="ECO:0007669"/>
    <property type="project" value="TreeGrafter"/>
</dbReference>
<accession>A0A380TBA3</accession>
<dbReference type="GO" id="GO:0006002">
    <property type="term" value="P:fructose 6-phosphate metabolic process"/>
    <property type="evidence" value="ECO:0007669"/>
    <property type="project" value="InterPro"/>
</dbReference>
<dbReference type="UniPathway" id="UPA00109">
    <property type="reaction ID" value="UER00182"/>
</dbReference>
<keyword evidence="10" id="KW-0324">Glycolysis</keyword>
<dbReference type="HAMAP" id="MF_01976">
    <property type="entry name" value="Phosphofructokinase_III"/>
    <property type="match status" value="1"/>
</dbReference>
<name>A0A380TBA3_9ZZZZ</name>
<keyword evidence="7" id="KW-0479">Metal-binding</keyword>
<dbReference type="Pfam" id="PF00365">
    <property type="entry name" value="PFK"/>
    <property type="match status" value="1"/>
</dbReference>
<dbReference type="Gene3D" id="3.40.50.460">
    <property type="entry name" value="Phosphofructokinase domain"/>
    <property type="match status" value="1"/>
</dbReference>
<dbReference type="PANTHER" id="PTHR13697">
    <property type="entry name" value="PHOSPHOFRUCTOKINASE"/>
    <property type="match status" value="1"/>
</dbReference>
<evidence type="ECO:0000256" key="3">
    <source>
        <dbReference type="ARBA" id="ARBA00004679"/>
    </source>
</evidence>